<protein>
    <submittedName>
        <fullName evidence="2">AP2-associated protein kinase 1-like</fullName>
    </submittedName>
</protein>
<dbReference type="Proteomes" id="UP001327560">
    <property type="component" value="Chromosome 9"/>
</dbReference>
<feature type="compositionally biased region" description="Basic and acidic residues" evidence="1">
    <location>
        <begin position="79"/>
        <end position="91"/>
    </location>
</feature>
<proteinExistence type="predicted"/>
<gene>
    <name evidence="2" type="ORF">Cni_G29187</name>
</gene>
<feature type="region of interest" description="Disordered" evidence="1">
    <location>
        <begin position="68"/>
        <end position="97"/>
    </location>
</feature>
<organism evidence="2 3">
    <name type="scientific">Canna indica</name>
    <name type="common">Indian-shot</name>
    <dbReference type="NCBI Taxonomy" id="4628"/>
    <lineage>
        <taxon>Eukaryota</taxon>
        <taxon>Viridiplantae</taxon>
        <taxon>Streptophyta</taxon>
        <taxon>Embryophyta</taxon>
        <taxon>Tracheophyta</taxon>
        <taxon>Spermatophyta</taxon>
        <taxon>Magnoliopsida</taxon>
        <taxon>Liliopsida</taxon>
        <taxon>Zingiberales</taxon>
        <taxon>Cannaceae</taxon>
        <taxon>Canna</taxon>
    </lineage>
</organism>
<dbReference type="GO" id="GO:0016301">
    <property type="term" value="F:kinase activity"/>
    <property type="evidence" value="ECO:0007669"/>
    <property type="project" value="UniProtKB-KW"/>
</dbReference>
<dbReference type="EMBL" id="CP136898">
    <property type="protein sequence ID" value="WOL20382.1"/>
    <property type="molecule type" value="Genomic_DNA"/>
</dbReference>
<keyword evidence="2" id="KW-0808">Transferase</keyword>
<accession>A0AAQ3L3V8</accession>
<evidence type="ECO:0000256" key="1">
    <source>
        <dbReference type="SAM" id="MobiDB-lite"/>
    </source>
</evidence>
<feature type="region of interest" description="Disordered" evidence="1">
    <location>
        <begin position="1"/>
        <end position="54"/>
    </location>
</feature>
<sequence length="97" mass="11067">MCSPMVEEKRPVFDEEPSYQSKSKHNPRDNAREHRAKSPPRHSRKSPEVGSIQNQAFNMFVAEFDTSKLNSGNVVSGVSDKHRSTEEDLKAKLNRLK</sequence>
<keyword evidence="2" id="KW-0418">Kinase</keyword>
<evidence type="ECO:0000313" key="3">
    <source>
        <dbReference type="Proteomes" id="UP001327560"/>
    </source>
</evidence>
<evidence type="ECO:0000313" key="2">
    <source>
        <dbReference type="EMBL" id="WOL20382.1"/>
    </source>
</evidence>
<keyword evidence="3" id="KW-1185">Reference proteome</keyword>
<reference evidence="2 3" key="1">
    <citation type="submission" date="2023-10" db="EMBL/GenBank/DDBJ databases">
        <title>Chromosome-scale genome assembly provides insights into flower coloration mechanisms of Canna indica.</title>
        <authorList>
            <person name="Li C."/>
        </authorList>
    </citation>
    <scope>NUCLEOTIDE SEQUENCE [LARGE SCALE GENOMIC DNA]</scope>
    <source>
        <tissue evidence="2">Flower</tissue>
    </source>
</reference>
<feature type="compositionally biased region" description="Basic residues" evidence="1">
    <location>
        <begin position="34"/>
        <end position="44"/>
    </location>
</feature>
<feature type="compositionally biased region" description="Basic and acidic residues" evidence="1">
    <location>
        <begin position="1"/>
        <end position="13"/>
    </location>
</feature>
<name>A0AAQ3L3V8_9LILI</name>
<dbReference type="AlphaFoldDB" id="A0AAQ3L3V8"/>